<sequence length="193" mass="21040">MSLDTPLILIGPAATGKTTLGQIVAASLSVPFVDIDEIAEPYYEESGWNLEKLSHRSSIVGRVAAEREWEAARAHAVCRVLDDHPDAVIALGAGHTSYKNEHHLQRVRTALKDAPCVLLVLPSADRSEALRTLRNRSLVSKGTDWISSGHDFLAEWLDDQGTRCLATATLITGSESPETTAKRIVTMLQRTDS</sequence>
<reference evidence="1 2" key="1">
    <citation type="submission" date="2018-09" db="EMBL/GenBank/DDBJ databases">
        <title>Glutamicibacter mishrai S5-52T (LMG 29155T = KCTC 39846T).</title>
        <authorList>
            <person name="Das S.K."/>
        </authorList>
    </citation>
    <scope>NUCLEOTIDE SEQUENCE [LARGE SCALE GENOMIC DNA]</scope>
    <source>
        <strain evidence="1 2">S5-52</strain>
    </source>
</reference>
<accession>A0A6H0SK16</accession>
<dbReference type="Gene3D" id="3.40.50.300">
    <property type="entry name" value="P-loop containing nucleotide triphosphate hydrolases"/>
    <property type="match status" value="1"/>
</dbReference>
<dbReference type="InterPro" id="IPR031322">
    <property type="entry name" value="Shikimate/glucono_kinase"/>
</dbReference>
<evidence type="ECO:0000313" key="1">
    <source>
        <dbReference type="EMBL" id="QIV87813.1"/>
    </source>
</evidence>
<organism evidence="1 2">
    <name type="scientific">Glutamicibacter mishrai</name>
    <dbReference type="NCBI Taxonomy" id="1775880"/>
    <lineage>
        <taxon>Bacteria</taxon>
        <taxon>Bacillati</taxon>
        <taxon>Actinomycetota</taxon>
        <taxon>Actinomycetes</taxon>
        <taxon>Micrococcales</taxon>
        <taxon>Micrococcaceae</taxon>
        <taxon>Glutamicibacter</taxon>
    </lineage>
</organism>
<protein>
    <submittedName>
        <fullName evidence="1">AAA family ATPase</fullName>
    </submittedName>
</protein>
<dbReference type="AlphaFoldDB" id="A0A6H0SK16"/>
<gene>
    <name evidence="1" type="ORF">D3791_12265</name>
</gene>
<dbReference type="RefSeq" id="WP_172512381.1">
    <property type="nucleotide sequence ID" value="NZ_CP032549.1"/>
</dbReference>
<dbReference type="InterPro" id="IPR027417">
    <property type="entry name" value="P-loop_NTPase"/>
</dbReference>
<keyword evidence="2" id="KW-1185">Reference proteome</keyword>
<dbReference type="EMBL" id="CP032549">
    <property type="protein sequence ID" value="QIV87813.1"/>
    <property type="molecule type" value="Genomic_DNA"/>
</dbReference>
<dbReference type="Proteomes" id="UP000502331">
    <property type="component" value="Chromosome"/>
</dbReference>
<dbReference type="Pfam" id="PF01202">
    <property type="entry name" value="SKI"/>
    <property type="match status" value="1"/>
</dbReference>
<evidence type="ECO:0000313" key="2">
    <source>
        <dbReference type="Proteomes" id="UP000502331"/>
    </source>
</evidence>
<proteinExistence type="predicted"/>
<name>A0A6H0SK16_9MICC</name>
<dbReference type="SUPFAM" id="SSF52540">
    <property type="entry name" value="P-loop containing nucleoside triphosphate hydrolases"/>
    <property type="match status" value="1"/>
</dbReference>